<gene>
    <name evidence="2" type="ORF">OCBIM_22037137mg</name>
</gene>
<dbReference type="AlphaFoldDB" id="A0A0L8GAK6"/>
<evidence type="ECO:0000313" key="2">
    <source>
        <dbReference type="EMBL" id="KOF73884.1"/>
    </source>
</evidence>
<dbReference type="EMBL" id="KQ422938">
    <property type="protein sequence ID" value="KOF73884.1"/>
    <property type="molecule type" value="Genomic_DNA"/>
</dbReference>
<organism evidence="2">
    <name type="scientific">Octopus bimaculoides</name>
    <name type="common">California two-spotted octopus</name>
    <dbReference type="NCBI Taxonomy" id="37653"/>
    <lineage>
        <taxon>Eukaryota</taxon>
        <taxon>Metazoa</taxon>
        <taxon>Spiralia</taxon>
        <taxon>Lophotrochozoa</taxon>
        <taxon>Mollusca</taxon>
        <taxon>Cephalopoda</taxon>
        <taxon>Coleoidea</taxon>
        <taxon>Octopodiformes</taxon>
        <taxon>Octopoda</taxon>
        <taxon>Incirrata</taxon>
        <taxon>Octopodidae</taxon>
        <taxon>Octopus</taxon>
    </lineage>
</organism>
<proteinExistence type="predicted"/>
<protein>
    <submittedName>
        <fullName evidence="2">Uncharacterized protein</fullName>
    </submittedName>
</protein>
<name>A0A0L8GAK6_OCTBM</name>
<feature type="region of interest" description="Disordered" evidence="1">
    <location>
        <begin position="1"/>
        <end position="131"/>
    </location>
</feature>
<evidence type="ECO:0000256" key="1">
    <source>
        <dbReference type="SAM" id="MobiDB-lite"/>
    </source>
</evidence>
<accession>A0A0L8GAK6</accession>
<sequence>MTSLKGSSRRCPYRVCKEERKAKKRSQRYPKLKYSSKHNTWSNRVLSNSNRHPKCLSRSQSGNSYRALFRTKKRAKGMRDSRGHNCTRVQSTSNRKLKQRKPKRRTVPKHSTSSEVQAVTSQEISEQANNDKMLLSHVSESSSSKGTETDCNAQVDEPVSNALDMDRYDQTITSQNTLLGRV</sequence>
<feature type="compositionally biased region" description="Polar residues" evidence="1">
    <location>
        <begin position="109"/>
        <end position="130"/>
    </location>
</feature>
<reference evidence="2" key="1">
    <citation type="submission" date="2015-07" db="EMBL/GenBank/DDBJ databases">
        <title>MeaNS - Measles Nucleotide Surveillance Program.</title>
        <authorList>
            <person name="Tran T."/>
            <person name="Druce J."/>
        </authorList>
    </citation>
    <scope>NUCLEOTIDE SEQUENCE</scope>
    <source>
        <strain evidence="2">UCB-OBI-ISO-001</strain>
        <tissue evidence="2">Gonad</tissue>
    </source>
</reference>
<feature type="compositionally biased region" description="Basic residues" evidence="1">
    <location>
        <begin position="22"/>
        <end position="36"/>
    </location>
</feature>
<feature type="compositionally biased region" description="Basic residues" evidence="1">
    <location>
        <begin position="95"/>
        <end position="108"/>
    </location>
</feature>
<feature type="compositionally biased region" description="Polar residues" evidence="1">
    <location>
        <begin position="37"/>
        <end position="50"/>
    </location>
</feature>